<dbReference type="PANTHER" id="PTHR24028:SF328">
    <property type="entry name" value="CADHERIN-3"/>
    <property type="match status" value="1"/>
</dbReference>
<dbReference type="InterPro" id="IPR015919">
    <property type="entry name" value="Cadherin-like_sf"/>
</dbReference>
<organism evidence="7 8">
    <name type="scientific">Trichinella pseudospiralis</name>
    <name type="common">Parasitic roundworm</name>
    <dbReference type="NCBI Taxonomy" id="6337"/>
    <lineage>
        <taxon>Eukaryota</taxon>
        <taxon>Metazoa</taxon>
        <taxon>Ecdysozoa</taxon>
        <taxon>Nematoda</taxon>
        <taxon>Enoplea</taxon>
        <taxon>Dorylaimia</taxon>
        <taxon>Trichinellida</taxon>
        <taxon>Trichinellidae</taxon>
        <taxon>Trichinella</taxon>
    </lineage>
</organism>
<dbReference type="PANTHER" id="PTHR24028">
    <property type="entry name" value="CADHERIN-87A"/>
    <property type="match status" value="1"/>
</dbReference>
<evidence type="ECO:0000259" key="6">
    <source>
        <dbReference type="PROSITE" id="PS50268"/>
    </source>
</evidence>
<feature type="non-terminal residue" evidence="7">
    <location>
        <position position="71"/>
    </location>
</feature>
<accession>A0A0V0W996</accession>
<dbReference type="Proteomes" id="UP000054815">
    <property type="component" value="Unassembled WGS sequence"/>
</dbReference>
<dbReference type="STRING" id="6337.A0A0V0W996"/>
<evidence type="ECO:0000256" key="1">
    <source>
        <dbReference type="ARBA" id="ARBA00004167"/>
    </source>
</evidence>
<evidence type="ECO:0000256" key="4">
    <source>
        <dbReference type="ARBA" id="ARBA00023180"/>
    </source>
</evidence>
<keyword evidence="4" id="KW-0325">Glycoprotein</keyword>
<dbReference type="GO" id="GO:0005509">
    <property type="term" value="F:calcium ion binding"/>
    <property type="evidence" value="ECO:0007669"/>
    <property type="project" value="UniProtKB-UniRule"/>
</dbReference>
<keyword evidence="5" id="KW-0106">Calcium</keyword>
<proteinExistence type="predicted"/>
<keyword evidence="3" id="KW-1133">Transmembrane helix</keyword>
<dbReference type="CDD" id="cd11304">
    <property type="entry name" value="Cadherin_repeat"/>
    <property type="match status" value="1"/>
</dbReference>
<dbReference type="EMBL" id="JYDU01001124">
    <property type="protein sequence ID" value="KRX72443.1"/>
    <property type="molecule type" value="Genomic_DNA"/>
</dbReference>
<reference evidence="7 8" key="1">
    <citation type="submission" date="2015-01" db="EMBL/GenBank/DDBJ databases">
        <title>Evolution of Trichinella species and genotypes.</title>
        <authorList>
            <person name="Korhonen P.K."/>
            <person name="Edoardo P."/>
            <person name="Giuseppe L.R."/>
            <person name="Gasser R.B."/>
        </authorList>
    </citation>
    <scope>NUCLEOTIDE SEQUENCE [LARGE SCALE GENOMIC DNA]</scope>
    <source>
        <strain evidence="7">ISS141</strain>
    </source>
</reference>
<dbReference type="Pfam" id="PF00028">
    <property type="entry name" value="Cadherin"/>
    <property type="match status" value="1"/>
</dbReference>
<dbReference type="Gene3D" id="2.60.40.60">
    <property type="entry name" value="Cadherins"/>
    <property type="match status" value="1"/>
</dbReference>
<comment type="subcellular location">
    <subcellularLocation>
        <location evidence="1">Membrane</location>
        <topology evidence="1">Single-pass membrane protein</topology>
    </subcellularLocation>
</comment>
<feature type="domain" description="Cadherin" evidence="6">
    <location>
        <begin position="2"/>
        <end position="70"/>
    </location>
</feature>
<dbReference type="GO" id="GO:0005886">
    <property type="term" value="C:plasma membrane"/>
    <property type="evidence" value="ECO:0007669"/>
    <property type="project" value="TreeGrafter"/>
</dbReference>
<evidence type="ECO:0000256" key="5">
    <source>
        <dbReference type="PROSITE-ProRule" id="PRU00043"/>
    </source>
</evidence>
<gene>
    <name evidence="7" type="primary">Pcdh19</name>
    <name evidence="7" type="ORF">T4E_8621</name>
</gene>
<evidence type="ECO:0000313" key="7">
    <source>
        <dbReference type="EMBL" id="KRX72443.1"/>
    </source>
</evidence>
<evidence type="ECO:0000256" key="3">
    <source>
        <dbReference type="ARBA" id="ARBA00022989"/>
    </source>
</evidence>
<keyword evidence="2" id="KW-0812">Transmembrane</keyword>
<feature type="non-terminal residue" evidence="7">
    <location>
        <position position="1"/>
    </location>
</feature>
<dbReference type="InterPro" id="IPR002126">
    <property type="entry name" value="Cadherin-like_dom"/>
</dbReference>
<evidence type="ECO:0000256" key="2">
    <source>
        <dbReference type="ARBA" id="ARBA00022692"/>
    </source>
</evidence>
<sequence>LSVSEDLAPGSILLNLQADDPDTADNGRVHYSFLQQSDAEEQSLQLFHIDSYSGLLTTTGPLDRETHATHR</sequence>
<keyword evidence="3" id="KW-0472">Membrane</keyword>
<name>A0A0V0W996_TRIPS</name>
<dbReference type="PROSITE" id="PS50268">
    <property type="entry name" value="CADHERIN_2"/>
    <property type="match status" value="1"/>
</dbReference>
<evidence type="ECO:0000313" key="8">
    <source>
        <dbReference type="Proteomes" id="UP000054815"/>
    </source>
</evidence>
<dbReference type="GO" id="GO:0007156">
    <property type="term" value="P:homophilic cell adhesion via plasma membrane adhesion molecules"/>
    <property type="evidence" value="ECO:0007669"/>
    <property type="project" value="InterPro"/>
</dbReference>
<comment type="caution">
    <text evidence="7">The sequence shown here is derived from an EMBL/GenBank/DDBJ whole genome shotgun (WGS) entry which is preliminary data.</text>
</comment>
<dbReference type="SUPFAM" id="SSF49313">
    <property type="entry name" value="Cadherin-like"/>
    <property type="match status" value="1"/>
</dbReference>
<dbReference type="AlphaFoldDB" id="A0A0V0W996"/>
<dbReference type="InterPro" id="IPR050174">
    <property type="entry name" value="Protocadherin/Cadherin-CA"/>
</dbReference>
<protein>
    <submittedName>
        <fullName evidence="7">Protocadherin-19</fullName>
    </submittedName>
</protein>